<reference evidence="1" key="1">
    <citation type="submission" date="2008-08" db="EMBL/GenBank/DDBJ databases">
        <title>Insights into the genome sequence of a free-living kinetoplastid: Bodo saltans (Kinetoplastida: Euglenozoa).</title>
        <authorList>
            <person name="Jackson A.P."/>
            <person name="Quail M.A."/>
            <person name="Berriman M."/>
        </authorList>
    </citation>
    <scope>NUCLEOTIDE SEQUENCE</scope>
    <source>
        <strain evidence="1">Lake Konstanz</strain>
    </source>
</reference>
<dbReference type="VEuPathDB" id="TriTrypDB:BSAL_88670"/>
<reference evidence="3" key="2">
    <citation type="submission" date="2015-09" db="EMBL/GenBank/DDBJ databases">
        <authorList>
            <consortium name="Pathogen Informatics"/>
        </authorList>
    </citation>
    <scope>NUCLEOTIDE SEQUENCE [LARGE SCALE GENOMIC DNA]</scope>
    <source>
        <strain evidence="3">Lake Konstanz</strain>
    </source>
</reference>
<dbReference type="EMBL" id="CYKH01001117">
    <property type="protein sequence ID" value="CUG84420.1"/>
    <property type="molecule type" value="Genomic_DNA"/>
</dbReference>
<dbReference type="EMBL" id="FJ168551">
    <property type="protein sequence ID" value="ACI15963.1"/>
    <property type="molecule type" value="Genomic_DNA"/>
</dbReference>
<accession>B6DTD2</accession>
<dbReference type="OrthoDB" id="258258at2759"/>
<dbReference type="AlphaFoldDB" id="B6DTD2"/>
<evidence type="ECO:0000313" key="3">
    <source>
        <dbReference type="Proteomes" id="UP000051952"/>
    </source>
</evidence>
<keyword evidence="3" id="KW-1185">Reference proteome</keyword>
<protein>
    <submittedName>
        <fullName evidence="1">Uncharacterized protein</fullName>
    </submittedName>
</protein>
<proteinExistence type="predicted"/>
<evidence type="ECO:0000313" key="2">
    <source>
        <dbReference type="EMBL" id="CUG84420.1"/>
    </source>
</evidence>
<reference evidence="2" key="3">
    <citation type="submission" date="2015-09" db="EMBL/GenBank/DDBJ databases">
        <authorList>
            <person name="Jackson K.R."/>
            <person name="Lunt B.L."/>
            <person name="Fisher J.N.B."/>
            <person name="Gardner A.V."/>
            <person name="Bailey M.E."/>
            <person name="Deus L.M."/>
            <person name="Earl A.S."/>
            <person name="Gibby P.D."/>
            <person name="Hartmann K.A."/>
            <person name="Liu J.E."/>
            <person name="Manci A.M."/>
            <person name="Nielsen D.A."/>
            <person name="Solomon M.B."/>
            <person name="Breakwell D.P."/>
            <person name="Burnett S.H."/>
            <person name="Grose J.H."/>
        </authorList>
    </citation>
    <scope>NUCLEOTIDE SEQUENCE [LARGE SCALE GENOMIC DNA]</scope>
    <source>
        <strain evidence="2">Lake Konstanz</strain>
    </source>
</reference>
<organism evidence="1">
    <name type="scientific">Bodo saltans</name>
    <name type="common">Flagellated protozoan</name>
    <dbReference type="NCBI Taxonomy" id="75058"/>
    <lineage>
        <taxon>Eukaryota</taxon>
        <taxon>Discoba</taxon>
        <taxon>Euglenozoa</taxon>
        <taxon>Kinetoplastea</taxon>
        <taxon>Metakinetoplastina</taxon>
        <taxon>Eubodonida</taxon>
        <taxon>Bodonidae</taxon>
        <taxon>Bodo</taxon>
    </lineage>
</organism>
<name>B6DTD2_BODSA</name>
<evidence type="ECO:0000313" key="1">
    <source>
        <dbReference type="EMBL" id="ACI15963.1"/>
    </source>
</evidence>
<gene>
    <name evidence="2" type="ORF">BSAL_88670</name>
</gene>
<dbReference type="OMA" id="AEVHSHH"/>
<dbReference type="Proteomes" id="UP000051952">
    <property type="component" value="Unassembled WGS sequence"/>
</dbReference>
<sequence>MFRFRVATTSALAATVSRRFVKSTDPTYEDDRWLEAQFNDAEKTVEERYASDKQKEVLKKMLAKIREENDKKVDAKIAEVHSHHTDARQKETAELKASIAELQKKLETLAK</sequence>